<feature type="region of interest" description="Disordered" evidence="1">
    <location>
        <begin position="1"/>
        <end position="25"/>
    </location>
</feature>
<keyword evidence="2" id="KW-1185">Reference proteome</keyword>
<dbReference type="Pfam" id="PF08284">
    <property type="entry name" value="RVP_2"/>
    <property type="match status" value="1"/>
</dbReference>
<dbReference type="KEGG" id="aprc:113871640"/>
<evidence type="ECO:0000313" key="2">
    <source>
        <dbReference type="Proteomes" id="UP000694853"/>
    </source>
</evidence>
<evidence type="ECO:0000313" key="3">
    <source>
        <dbReference type="RefSeq" id="XP_027364540.1"/>
    </source>
</evidence>
<feature type="compositionally biased region" description="Polar residues" evidence="1">
    <location>
        <begin position="1"/>
        <end position="16"/>
    </location>
</feature>
<sequence>MSGNTSTTQRPESRGSTGPKPSIPGRVFAMSRAKASQSVELIQGKCVLKGRLLDVLFDSGVMHSFVSVDCMKCLGLYVAELLCNVVVTTPMDWLAANHVLLGCREKTLIFGTSKSKISRLLSQGVWENTVYAKAFMVMFSLEVESGVESKYIIVVKDFLEVFPKDVLELSPERKIEFTIDLIP</sequence>
<reference evidence="3" key="2">
    <citation type="submission" date="2025-08" db="UniProtKB">
        <authorList>
            <consortium name="RefSeq"/>
        </authorList>
    </citation>
    <scope>IDENTIFICATION</scope>
    <source>
        <tissue evidence="3">Young leaves</tissue>
    </source>
</reference>
<evidence type="ECO:0000256" key="1">
    <source>
        <dbReference type="SAM" id="MobiDB-lite"/>
    </source>
</evidence>
<gene>
    <name evidence="3" type="primary">LOC113871640</name>
</gene>
<reference evidence="2" key="1">
    <citation type="journal article" date="2019" name="Toxins">
        <title>Detection of Abrin-Like and Prepropulchellin-Like Toxin Genes and Transcripts Using Whole Genome Sequencing and Full-Length Transcript Sequencing of Abrus precatorius.</title>
        <authorList>
            <person name="Hovde B.T."/>
            <person name="Daligault H.E."/>
            <person name="Hanschen E.R."/>
            <person name="Kunde Y.A."/>
            <person name="Johnson M.B."/>
            <person name="Starkenburg S.R."/>
            <person name="Johnson S.L."/>
        </authorList>
    </citation>
    <scope>NUCLEOTIDE SEQUENCE [LARGE SCALE GENOMIC DNA]</scope>
</reference>
<dbReference type="Proteomes" id="UP000694853">
    <property type="component" value="Unplaced"/>
</dbReference>
<dbReference type="RefSeq" id="XP_027364540.1">
    <property type="nucleotide sequence ID" value="XM_027508739.1"/>
</dbReference>
<name>A0A8B8M7N5_ABRPR</name>
<dbReference type="AlphaFoldDB" id="A0A8B8M7N5"/>
<proteinExistence type="predicted"/>
<protein>
    <submittedName>
        <fullName evidence="3">Uncharacterized protein LOC113871640</fullName>
    </submittedName>
</protein>
<organism evidence="2 3">
    <name type="scientific">Abrus precatorius</name>
    <name type="common">Indian licorice</name>
    <name type="synonym">Glycine abrus</name>
    <dbReference type="NCBI Taxonomy" id="3816"/>
    <lineage>
        <taxon>Eukaryota</taxon>
        <taxon>Viridiplantae</taxon>
        <taxon>Streptophyta</taxon>
        <taxon>Embryophyta</taxon>
        <taxon>Tracheophyta</taxon>
        <taxon>Spermatophyta</taxon>
        <taxon>Magnoliopsida</taxon>
        <taxon>eudicotyledons</taxon>
        <taxon>Gunneridae</taxon>
        <taxon>Pentapetalae</taxon>
        <taxon>rosids</taxon>
        <taxon>fabids</taxon>
        <taxon>Fabales</taxon>
        <taxon>Fabaceae</taxon>
        <taxon>Papilionoideae</taxon>
        <taxon>50 kb inversion clade</taxon>
        <taxon>NPAAA clade</taxon>
        <taxon>indigoferoid/millettioid clade</taxon>
        <taxon>Abreae</taxon>
        <taxon>Abrus</taxon>
    </lineage>
</organism>
<dbReference type="GeneID" id="113871640"/>
<accession>A0A8B8M7N5</accession>